<accession>A0AAU9UBV8</accession>
<keyword evidence="2" id="KW-1185">Reference proteome</keyword>
<dbReference type="EMBL" id="CAKOGL010000016">
    <property type="protein sequence ID" value="CAH2096269.1"/>
    <property type="molecule type" value="Genomic_DNA"/>
</dbReference>
<sequence>MLHSNRPRITVDQLLLNALPHLVPTPCQQSHDYRWLHLQAMQPATMPPETSTHICIGIKTQNVNLTAPPAPPLAVEISTNSSSQIQFAVK</sequence>
<gene>
    <name evidence="1" type="ORF">EEDITHA_LOCUS11630</name>
</gene>
<dbReference type="AlphaFoldDB" id="A0AAU9UBV8"/>
<evidence type="ECO:0000313" key="2">
    <source>
        <dbReference type="Proteomes" id="UP001153954"/>
    </source>
</evidence>
<proteinExistence type="predicted"/>
<evidence type="ECO:0000313" key="1">
    <source>
        <dbReference type="EMBL" id="CAH2096269.1"/>
    </source>
</evidence>
<comment type="caution">
    <text evidence="1">The sequence shown here is derived from an EMBL/GenBank/DDBJ whole genome shotgun (WGS) entry which is preliminary data.</text>
</comment>
<name>A0AAU9UBV8_EUPED</name>
<organism evidence="1 2">
    <name type="scientific">Euphydryas editha</name>
    <name type="common">Edith's checkerspot</name>
    <dbReference type="NCBI Taxonomy" id="104508"/>
    <lineage>
        <taxon>Eukaryota</taxon>
        <taxon>Metazoa</taxon>
        <taxon>Ecdysozoa</taxon>
        <taxon>Arthropoda</taxon>
        <taxon>Hexapoda</taxon>
        <taxon>Insecta</taxon>
        <taxon>Pterygota</taxon>
        <taxon>Neoptera</taxon>
        <taxon>Endopterygota</taxon>
        <taxon>Lepidoptera</taxon>
        <taxon>Glossata</taxon>
        <taxon>Ditrysia</taxon>
        <taxon>Papilionoidea</taxon>
        <taxon>Nymphalidae</taxon>
        <taxon>Nymphalinae</taxon>
        <taxon>Euphydryas</taxon>
    </lineage>
</organism>
<protein>
    <submittedName>
        <fullName evidence="1">Uncharacterized protein</fullName>
    </submittedName>
</protein>
<reference evidence="1" key="1">
    <citation type="submission" date="2022-03" db="EMBL/GenBank/DDBJ databases">
        <authorList>
            <person name="Tunstrom K."/>
        </authorList>
    </citation>
    <scope>NUCLEOTIDE SEQUENCE</scope>
</reference>
<dbReference type="Proteomes" id="UP001153954">
    <property type="component" value="Unassembled WGS sequence"/>
</dbReference>